<feature type="region of interest" description="Disordered" evidence="10">
    <location>
        <begin position="299"/>
        <end position="322"/>
    </location>
</feature>
<protein>
    <recommendedName>
        <fullName evidence="1">non-specific serine/threonine protein kinase</fullName>
        <ecNumber evidence="1">2.7.11.1</ecNumber>
    </recommendedName>
</protein>
<keyword evidence="5" id="KW-0418">Kinase</keyword>
<gene>
    <name evidence="13" type="ORF">CENA302_04620</name>
</gene>
<evidence type="ECO:0000256" key="9">
    <source>
        <dbReference type="PROSITE-ProRule" id="PRU10141"/>
    </source>
</evidence>
<keyword evidence="11" id="KW-1133">Transmembrane helix</keyword>
<feature type="binding site" evidence="9">
    <location>
        <position position="62"/>
    </location>
    <ligand>
        <name>ATP</name>
        <dbReference type="ChEBI" id="CHEBI:30616"/>
    </ligand>
</feature>
<dbReference type="EC" id="2.7.11.1" evidence="1"/>
<evidence type="ECO:0000256" key="6">
    <source>
        <dbReference type="ARBA" id="ARBA00022840"/>
    </source>
</evidence>
<dbReference type="SUPFAM" id="SSF56112">
    <property type="entry name" value="Protein kinase-like (PK-like)"/>
    <property type="match status" value="1"/>
</dbReference>
<keyword evidence="6 9" id="KW-0067">ATP-binding</keyword>
<feature type="domain" description="Protein kinase" evidence="12">
    <location>
        <begin position="33"/>
        <end position="300"/>
    </location>
</feature>
<comment type="caution">
    <text evidence="13">The sequence shown here is derived from an EMBL/GenBank/DDBJ whole genome shotgun (WGS) entry which is preliminary data.</text>
</comment>
<keyword evidence="11" id="KW-0472">Membrane</keyword>
<evidence type="ECO:0000256" key="5">
    <source>
        <dbReference type="ARBA" id="ARBA00022777"/>
    </source>
</evidence>
<comment type="catalytic activity">
    <reaction evidence="8">
        <text>L-seryl-[protein] + ATP = O-phospho-L-seryl-[protein] + ADP + H(+)</text>
        <dbReference type="Rhea" id="RHEA:17989"/>
        <dbReference type="Rhea" id="RHEA-COMP:9863"/>
        <dbReference type="Rhea" id="RHEA-COMP:11604"/>
        <dbReference type="ChEBI" id="CHEBI:15378"/>
        <dbReference type="ChEBI" id="CHEBI:29999"/>
        <dbReference type="ChEBI" id="CHEBI:30616"/>
        <dbReference type="ChEBI" id="CHEBI:83421"/>
        <dbReference type="ChEBI" id="CHEBI:456216"/>
        <dbReference type="EC" id="2.7.11.1"/>
    </reaction>
</comment>
<evidence type="ECO:0000256" key="8">
    <source>
        <dbReference type="ARBA" id="ARBA00048679"/>
    </source>
</evidence>
<dbReference type="AlphaFoldDB" id="A0A9Q5QY75"/>
<dbReference type="Pfam" id="PF00069">
    <property type="entry name" value="Pkinase"/>
    <property type="match status" value="1"/>
</dbReference>
<dbReference type="EMBL" id="MTPU01000019">
    <property type="protein sequence ID" value="OPH10597.1"/>
    <property type="molecule type" value="Genomic_DNA"/>
</dbReference>
<keyword evidence="2" id="KW-0723">Serine/threonine-protein kinase</keyword>
<evidence type="ECO:0000259" key="12">
    <source>
        <dbReference type="PROSITE" id="PS50011"/>
    </source>
</evidence>
<dbReference type="Proteomes" id="UP000190056">
    <property type="component" value="Unassembled WGS sequence"/>
</dbReference>
<accession>A0A9Q5QY75</accession>
<feature type="transmembrane region" description="Helical" evidence="11">
    <location>
        <begin position="328"/>
        <end position="345"/>
    </location>
</feature>
<evidence type="ECO:0000313" key="14">
    <source>
        <dbReference type="Proteomes" id="UP000190056"/>
    </source>
</evidence>
<evidence type="ECO:0000256" key="11">
    <source>
        <dbReference type="SAM" id="Phobius"/>
    </source>
</evidence>
<dbReference type="GO" id="GO:0004674">
    <property type="term" value="F:protein serine/threonine kinase activity"/>
    <property type="evidence" value="ECO:0007669"/>
    <property type="project" value="UniProtKB-KW"/>
</dbReference>
<comment type="catalytic activity">
    <reaction evidence="7">
        <text>L-threonyl-[protein] + ATP = O-phospho-L-threonyl-[protein] + ADP + H(+)</text>
        <dbReference type="Rhea" id="RHEA:46608"/>
        <dbReference type="Rhea" id="RHEA-COMP:11060"/>
        <dbReference type="Rhea" id="RHEA-COMP:11605"/>
        <dbReference type="ChEBI" id="CHEBI:15378"/>
        <dbReference type="ChEBI" id="CHEBI:30013"/>
        <dbReference type="ChEBI" id="CHEBI:30616"/>
        <dbReference type="ChEBI" id="CHEBI:61977"/>
        <dbReference type="ChEBI" id="CHEBI:456216"/>
        <dbReference type="EC" id="2.7.11.1"/>
    </reaction>
</comment>
<organism evidence="13 14">
    <name type="scientific">Cylindrospermopsis raciborskii CENA302</name>
    <dbReference type="NCBI Taxonomy" id="1170768"/>
    <lineage>
        <taxon>Bacteria</taxon>
        <taxon>Bacillati</taxon>
        <taxon>Cyanobacteriota</taxon>
        <taxon>Cyanophyceae</taxon>
        <taxon>Nostocales</taxon>
        <taxon>Aphanizomenonaceae</taxon>
        <taxon>Cylindrospermopsis</taxon>
    </lineage>
</organism>
<dbReference type="Gene3D" id="1.10.510.10">
    <property type="entry name" value="Transferase(Phosphotransferase) domain 1"/>
    <property type="match status" value="1"/>
</dbReference>
<keyword evidence="11" id="KW-0812">Transmembrane</keyword>
<dbReference type="InterPro" id="IPR011009">
    <property type="entry name" value="Kinase-like_dom_sf"/>
</dbReference>
<evidence type="ECO:0000256" key="2">
    <source>
        <dbReference type="ARBA" id="ARBA00022527"/>
    </source>
</evidence>
<evidence type="ECO:0000256" key="1">
    <source>
        <dbReference type="ARBA" id="ARBA00012513"/>
    </source>
</evidence>
<dbReference type="PROSITE" id="PS50011">
    <property type="entry name" value="PROTEIN_KINASE_DOM"/>
    <property type="match status" value="1"/>
</dbReference>
<keyword evidence="4 9" id="KW-0547">Nucleotide-binding</keyword>
<dbReference type="PANTHER" id="PTHR24363:SF0">
    <property type="entry name" value="SERINE_THREONINE KINASE LIKE DOMAIN CONTAINING 1"/>
    <property type="match status" value="1"/>
</dbReference>
<dbReference type="GO" id="GO:0005524">
    <property type="term" value="F:ATP binding"/>
    <property type="evidence" value="ECO:0007669"/>
    <property type="project" value="UniProtKB-UniRule"/>
</dbReference>
<dbReference type="InterPro" id="IPR017441">
    <property type="entry name" value="Protein_kinase_ATP_BS"/>
</dbReference>
<evidence type="ECO:0000256" key="3">
    <source>
        <dbReference type="ARBA" id="ARBA00022679"/>
    </source>
</evidence>
<dbReference type="PROSITE" id="PS00107">
    <property type="entry name" value="PROTEIN_KINASE_ATP"/>
    <property type="match status" value="1"/>
</dbReference>
<dbReference type="PANTHER" id="PTHR24363">
    <property type="entry name" value="SERINE/THREONINE PROTEIN KINASE"/>
    <property type="match status" value="1"/>
</dbReference>
<dbReference type="Gene3D" id="3.40.1000.10">
    <property type="entry name" value="Mog1/PsbP, alpha/beta/alpha sandwich"/>
    <property type="match status" value="1"/>
</dbReference>
<sequence>MLQNLKTSSLPSRIMNTVTVGQKITSPDKEYQVLDPCPLGRGAFGITFKAKELHTQQICVIKQFKPTQTSEVVWQKGINLFNREAEKLGKLQHNQIPKLIDYFEQEGEYYLVQEYIEGHDLTKEITPQNNRDEEYVSRLIKDILKVLSFLHSQNLIHRDLKPSNIRRRESDNKIVLIDFGAVKEVISQTQIQNNNSLTRISSPGYSPVEQKEGEAYFSSDIYALGVIAIQALTGQPINSPIFNPRSNGLSNQPNETLDWQRHAPNISQPLSDIIDKMVMINHTRRYQNAQEALKAIESMLPSPPTPSVAPIPPTQTDENKKSPGKNRIIFISAIGVSIITIILLIDPIRSITSKIFNLPVTLNKKYAENNIEVAYSDQWDYKPQSFDTHLVEFIPKDSQSKNCTSKIFISRQELATPLSVEEYKRKVQEQIKKNNNIEIKDETKGNTLLAKKSAYKLSYTMKENQCEFQVLETGTVHDSKGYYISYKSEKGEYEKYLPTLYSMIDTFNIK</sequence>
<dbReference type="SMART" id="SM00220">
    <property type="entry name" value="S_TKc"/>
    <property type="match status" value="1"/>
</dbReference>
<evidence type="ECO:0000313" key="13">
    <source>
        <dbReference type="EMBL" id="OPH10597.1"/>
    </source>
</evidence>
<name>A0A9Q5QY75_9CYAN</name>
<evidence type="ECO:0000256" key="4">
    <source>
        <dbReference type="ARBA" id="ARBA00022741"/>
    </source>
</evidence>
<keyword evidence="3" id="KW-0808">Transferase</keyword>
<feature type="compositionally biased region" description="Pro residues" evidence="10">
    <location>
        <begin position="301"/>
        <end position="313"/>
    </location>
</feature>
<evidence type="ECO:0000256" key="10">
    <source>
        <dbReference type="SAM" id="MobiDB-lite"/>
    </source>
</evidence>
<dbReference type="InterPro" id="IPR000719">
    <property type="entry name" value="Prot_kinase_dom"/>
</dbReference>
<reference evidence="13 14" key="1">
    <citation type="submission" date="2017-01" db="EMBL/GenBank/DDBJ databases">
        <authorList>
            <person name="Abreu V.A."/>
            <person name="Popin R.V."/>
            <person name="Rigonato J."/>
            <person name="Andreote A.P."/>
            <person name="Schaker P.C."/>
            <person name="Hoff-Risseti C."/>
            <person name="Alvarenga D.O."/>
            <person name="Varani A.M."/>
            <person name="Fiore M.F."/>
        </authorList>
    </citation>
    <scope>NUCLEOTIDE SEQUENCE [LARGE SCALE GENOMIC DNA]</scope>
    <source>
        <strain evidence="13 14">CENA302</strain>
    </source>
</reference>
<dbReference type="CDD" id="cd14014">
    <property type="entry name" value="STKc_PknB_like"/>
    <property type="match status" value="1"/>
</dbReference>
<evidence type="ECO:0000256" key="7">
    <source>
        <dbReference type="ARBA" id="ARBA00047899"/>
    </source>
</evidence>
<proteinExistence type="predicted"/>